<name>A0AAW4MXW7_9FIRM</name>
<keyword evidence="7 10" id="KW-1133">Transmembrane helix</keyword>
<feature type="transmembrane region" description="Helical" evidence="10">
    <location>
        <begin position="182"/>
        <end position="204"/>
    </location>
</feature>
<evidence type="ECO:0000313" key="11">
    <source>
        <dbReference type="EMBL" id="MBV3383804.1"/>
    </source>
</evidence>
<comment type="caution">
    <text evidence="11">The sequence shown here is derived from an EMBL/GenBank/DDBJ whole genome shotgun (WGS) entry which is preliminary data.</text>
</comment>
<proteinExistence type="inferred from homology"/>
<dbReference type="NCBIfam" id="TIGR00797">
    <property type="entry name" value="matE"/>
    <property type="match status" value="1"/>
</dbReference>
<feature type="transmembrane region" description="Helical" evidence="10">
    <location>
        <begin position="376"/>
        <end position="397"/>
    </location>
</feature>
<dbReference type="GO" id="GO:0015297">
    <property type="term" value="F:antiporter activity"/>
    <property type="evidence" value="ECO:0007669"/>
    <property type="project" value="InterPro"/>
</dbReference>
<feature type="transmembrane region" description="Helical" evidence="10">
    <location>
        <begin position="301"/>
        <end position="323"/>
    </location>
</feature>
<dbReference type="RefSeq" id="WP_217748431.1">
    <property type="nucleotide sequence ID" value="NZ_JAHOEB010000154.1"/>
</dbReference>
<evidence type="ECO:0000256" key="3">
    <source>
        <dbReference type="ARBA" id="ARBA00022106"/>
    </source>
</evidence>
<feature type="transmembrane region" description="Helical" evidence="10">
    <location>
        <begin position="5"/>
        <end position="24"/>
    </location>
</feature>
<organism evidence="11 13">
    <name type="scientific">Catenibacterium mitsuokai</name>
    <dbReference type="NCBI Taxonomy" id="100886"/>
    <lineage>
        <taxon>Bacteria</taxon>
        <taxon>Bacillati</taxon>
        <taxon>Bacillota</taxon>
        <taxon>Erysipelotrichia</taxon>
        <taxon>Erysipelotrichales</taxon>
        <taxon>Coprobacillaceae</taxon>
        <taxon>Catenibacterium</taxon>
    </lineage>
</organism>
<feature type="transmembrane region" description="Helical" evidence="10">
    <location>
        <begin position="154"/>
        <end position="176"/>
    </location>
</feature>
<keyword evidence="14" id="KW-1185">Reference proteome</keyword>
<evidence type="ECO:0000256" key="1">
    <source>
        <dbReference type="ARBA" id="ARBA00004651"/>
    </source>
</evidence>
<feature type="transmembrane region" description="Helical" evidence="10">
    <location>
        <begin position="403"/>
        <end position="423"/>
    </location>
</feature>
<evidence type="ECO:0000256" key="2">
    <source>
        <dbReference type="ARBA" id="ARBA00008417"/>
    </source>
</evidence>
<keyword evidence="4" id="KW-0813">Transport</keyword>
<dbReference type="PIRSF" id="PIRSF006603">
    <property type="entry name" value="DinF"/>
    <property type="match status" value="1"/>
</dbReference>
<comment type="subcellular location">
    <subcellularLocation>
        <location evidence="1">Cell membrane</location>
        <topology evidence="1">Multi-pass membrane protein</topology>
    </subcellularLocation>
</comment>
<evidence type="ECO:0000256" key="10">
    <source>
        <dbReference type="SAM" id="Phobius"/>
    </source>
</evidence>
<dbReference type="Proteomes" id="UP001196408">
    <property type="component" value="Unassembled WGS sequence"/>
</dbReference>
<keyword evidence="5" id="KW-1003">Cell membrane</keyword>
<evidence type="ECO:0000256" key="7">
    <source>
        <dbReference type="ARBA" id="ARBA00022989"/>
    </source>
</evidence>
<comment type="similarity">
    <text evidence="2">Belongs to the multi antimicrobial extrusion (MATE) (TC 2.A.66.1) family. MepA subfamily.</text>
</comment>
<evidence type="ECO:0000256" key="5">
    <source>
        <dbReference type="ARBA" id="ARBA00022475"/>
    </source>
</evidence>
<evidence type="ECO:0000256" key="4">
    <source>
        <dbReference type="ARBA" id="ARBA00022448"/>
    </source>
</evidence>
<keyword evidence="9" id="KW-0046">Antibiotic resistance</keyword>
<protein>
    <recommendedName>
        <fullName evidence="3">Multidrug export protein MepA</fullName>
    </recommendedName>
</protein>
<dbReference type="Pfam" id="PF01554">
    <property type="entry name" value="MatE"/>
    <property type="match status" value="2"/>
</dbReference>
<reference evidence="11 14" key="1">
    <citation type="submission" date="2021-06" db="EMBL/GenBank/DDBJ databases">
        <title>Collection of gut derived symbiotic bacterial strains cultured from healthy donors.</title>
        <authorList>
            <person name="Lin H."/>
            <person name="Littmann E."/>
            <person name="Pamer E.G."/>
        </authorList>
    </citation>
    <scope>NUCLEOTIDE SEQUENCE</scope>
    <source>
        <strain evidence="12 14">MSK.21.70</strain>
        <strain evidence="11">MSK.21.82</strain>
    </source>
</reference>
<evidence type="ECO:0000313" key="14">
    <source>
        <dbReference type="Proteomes" id="UP001197492"/>
    </source>
</evidence>
<evidence type="ECO:0000313" key="13">
    <source>
        <dbReference type="Proteomes" id="UP001196408"/>
    </source>
</evidence>
<evidence type="ECO:0000256" key="6">
    <source>
        <dbReference type="ARBA" id="ARBA00022692"/>
    </source>
</evidence>
<dbReference type="Proteomes" id="UP001197492">
    <property type="component" value="Unassembled WGS sequence"/>
</dbReference>
<dbReference type="InterPro" id="IPR051327">
    <property type="entry name" value="MATE_MepA_subfamily"/>
</dbReference>
<dbReference type="InterPro" id="IPR048279">
    <property type="entry name" value="MdtK-like"/>
</dbReference>
<sequence length="430" mass="47336">MKQRFIKYICLSILGEMAISFYILADTFFIAQGIGDKGLTALNLAIPVFNFIYGIGLMLGIGSGIRLSILKIDHKHDEINQVFDHTVLLGLVIGVLFMITGVLYSPSLARMLGANDAVLQDTVIYLRTIMIFTPAFIFNNALNALVRNDNNPALATTAMIVASLMNVVLDYVFIFLCHMGMFGAVFATSLAPLIGLSILSLHFIKKKNTFHLAKLRFQFSMIKRIIKLGFPSMLIEISSGLVVLLFNTLILKITGNIGVAAYGVVCNIWLVCIAIFNGLANGMQPLTSESYGSHDTKNLIMLRRMTLTISLLISFSIYLTVFINSSMITSLFNKTNNPTLYTLAIEGFKIMFIGLFFAGVNIVLTTYFTSIENAKIAFTIILLRGVVLIVPASIILSQLGMKGIWASLPLSEIMTTCVGLTYLKLKRAID</sequence>
<dbReference type="AlphaFoldDB" id="A0AAW4MXW7"/>
<evidence type="ECO:0000256" key="9">
    <source>
        <dbReference type="ARBA" id="ARBA00023251"/>
    </source>
</evidence>
<feature type="transmembrane region" description="Helical" evidence="10">
    <location>
        <begin position="257"/>
        <end position="280"/>
    </location>
</feature>
<feature type="transmembrane region" description="Helical" evidence="10">
    <location>
        <begin position="124"/>
        <end position="142"/>
    </location>
</feature>
<keyword evidence="6 10" id="KW-0812">Transmembrane</keyword>
<keyword evidence="8 10" id="KW-0472">Membrane</keyword>
<dbReference type="PANTHER" id="PTHR43823:SF3">
    <property type="entry name" value="MULTIDRUG EXPORT PROTEIN MEPA"/>
    <property type="match status" value="1"/>
</dbReference>
<dbReference type="EMBL" id="JAHOEL010000149">
    <property type="protein sequence ID" value="MBV3393825.1"/>
    <property type="molecule type" value="Genomic_DNA"/>
</dbReference>
<dbReference type="PANTHER" id="PTHR43823">
    <property type="entry name" value="SPORULATION PROTEIN YKVU"/>
    <property type="match status" value="1"/>
</dbReference>
<evidence type="ECO:0000313" key="12">
    <source>
        <dbReference type="EMBL" id="MBV3393825.1"/>
    </source>
</evidence>
<dbReference type="InterPro" id="IPR045070">
    <property type="entry name" value="MATE_MepA-like"/>
</dbReference>
<feature type="transmembrane region" description="Helical" evidence="10">
    <location>
        <begin position="343"/>
        <end position="364"/>
    </location>
</feature>
<evidence type="ECO:0000256" key="8">
    <source>
        <dbReference type="ARBA" id="ARBA00023136"/>
    </source>
</evidence>
<dbReference type="InterPro" id="IPR002528">
    <property type="entry name" value="MATE_fam"/>
</dbReference>
<gene>
    <name evidence="11" type="ORF">KSV97_11430</name>
    <name evidence="12" type="ORF">KSW06_11375</name>
</gene>
<dbReference type="GO" id="GO:0042910">
    <property type="term" value="F:xenobiotic transmembrane transporter activity"/>
    <property type="evidence" value="ECO:0007669"/>
    <property type="project" value="InterPro"/>
</dbReference>
<accession>A0AAW4MXW7</accession>
<feature type="transmembrane region" description="Helical" evidence="10">
    <location>
        <begin position="86"/>
        <end position="104"/>
    </location>
</feature>
<feature type="transmembrane region" description="Helical" evidence="10">
    <location>
        <begin position="44"/>
        <end position="65"/>
    </location>
</feature>
<dbReference type="CDD" id="cd13143">
    <property type="entry name" value="MATE_MepA_like"/>
    <property type="match status" value="1"/>
</dbReference>
<dbReference type="GO" id="GO:0005886">
    <property type="term" value="C:plasma membrane"/>
    <property type="evidence" value="ECO:0007669"/>
    <property type="project" value="UniProtKB-SubCell"/>
</dbReference>
<dbReference type="EMBL" id="JAHOEF010000155">
    <property type="protein sequence ID" value="MBV3383804.1"/>
    <property type="molecule type" value="Genomic_DNA"/>
</dbReference>
<feature type="transmembrane region" description="Helical" evidence="10">
    <location>
        <begin position="225"/>
        <end position="251"/>
    </location>
</feature>